<feature type="domain" description="B12-binding" evidence="1">
    <location>
        <begin position="1"/>
        <end position="86"/>
    </location>
</feature>
<feature type="non-terminal residue" evidence="2">
    <location>
        <position position="86"/>
    </location>
</feature>
<dbReference type="Gene3D" id="3.40.50.280">
    <property type="entry name" value="Cobalamin-binding domain"/>
    <property type="match status" value="1"/>
</dbReference>
<name>T0YS26_9ZZZZ</name>
<reference evidence="2" key="2">
    <citation type="journal article" date="2014" name="ISME J.">
        <title>Microbial stratification in low pH oxic and suboxic macroscopic growths along an acid mine drainage.</title>
        <authorList>
            <person name="Mendez-Garcia C."/>
            <person name="Mesa V."/>
            <person name="Sprenger R.R."/>
            <person name="Richter M."/>
            <person name="Diez M.S."/>
            <person name="Solano J."/>
            <person name="Bargiela R."/>
            <person name="Golyshina O.V."/>
            <person name="Manteca A."/>
            <person name="Ramos J.L."/>
            <person name="Gallego J.R."/>
            <person name="Llorente I."/>
            <person name="Martins Dos Santos V.A."/>
            <person name="Jensen O.N."/>
            <person name="Pelaez A.I."/>
            <person name="Sanchez J."/>
            <person name="Ferrer M."/>
        </authorList>
    </citation>
    <scope>NUCLEOTIDE SEQUENCE</scope>
</reference>
<dbReference type="InterPro" id="IPR006158">
    <property type="entry name" value="Cobalamin-bd"/>
</dbReference>
<dbReference type="GO" id="GO:0031419">
    <property type="term" value="F:cobalamin binding"/>
    <property type="evidence" value="ECO:0007669"/>
    <property type="project" value="InterPro"/>
</dbReference>
<dbReference type="InterPro" id="IPR036724">
    <property type="entry name" value="Cobalamin-bd_sf"/>
</dbReference>
<comment type="caution">
    <text evidence="2">The sequence shown here is derived from an EMBL/GenBank/DDBJ whole genome shotgun (WGS) entry which is preliminary data.</text>
</comment>
<dbReference type="AlphaFoldDB" id="T0YS26"/>
<gene>
    <name evidence="2" type="ORF">B1A_18613</name>
</gene>
<proteinExistence type="predicted"/>
<evidence type="ECO:0000259" key="1">
    <source>
        <dbReference type="PROSITE" id="PS51332"/>
    </source>
</evidence>
<protein>
    <submittedName>
        <fullName evidence="2">Methylmalonyl-CoA mutase</fullName>
    </submittedName>
</protein>
<dbReference type="GO" id="GO:0046872">
    <property type="term" value="F:metal ion binding"/>
    <property type="evidence" value="ECO:0007669"/>
    <property type="project" value="InterPro"/>
</dbReference>
<organism evidence="2">
    <name type="scientific">mine drainage metagenome</name>
    <dbReference type="NCBI Taxonomy" id="410659"/>
    <lineage>
        <taxon>unclassified sequences</taxon>
        <taxon>metagenomes</taxon>
        <taxon>ecological metagenomes</taxon>
    </lineage>
</organism>
<evidence type="ECO:0000313" key="2">
    <source>
        <dbReference type="EMBL" id="EQD34612.1"/>
    </source>
</evidence>
<reference evidence="2" key="1">
    <citation type="submission" date="2013-08" db="EMBL/GenBank/DDBJ databases">
        <authorList>
            <person name="Mendez C."/>
            <person name="Richter M."/>
            <person name="Ferrer M."/>
            <person name="Sanchez J."/>
        </authorList>
    </citation>
    <scope>NUCLEOTIDE SEQUENCE</scope>
</reference>
<accession>T0YS26</accession>
<dbReference type="EMBL" id="AUZX01013740">
    <property type="protein sequence ID" value="EQD34612.1"/>
    <property type="molecule type" value="Genomic_DNA"/>
</dbReference>
<sequence>MAKTSLDGHWRGITIVEHALREAGFEIVLLGMATRDEIMSAVIQEDPDLVGLNVGGRLDLVLSLVDEIAKLESPPPVIVGGIHYSI</sequence>
<dbReference type="PROSITE" id="PS51332">
    <property type="entry name" value="B12_BINDING"/>
    <property type="match status" value="1"/>
</dbReference>
<dbReference type="SUPFAM" id="SSF52242">
    <property type="entry name" value="Cobalamin (vitamin B12)-binding domain"/>
    <property type="match status" value="1"/>
</dbReference>
<dbReference type="Pfam" id="PF02310">
    <property type="entry name" value="B12-binding"/>
    <property type="match status" value="1"/>
</dbReference>